<feature type="chain" id="PRO_5041446404" evidence="3">
    <location>
        <begin position="19"/>
        <end position="1138"/>
    </location>
</feature>
<feature type="coiled-coil region" evidence="1">
    <location>
        <begin position="677"/>
        <end position="711"/>
    </location>
</feature>
<feature type="signal peptide" evidence="3">
    <location>
        <begin position="1"/>
        <end position="18"/>
    </location>
</feature>
<feature type="transmembrane region" description="Helical" evidence="2">
    <location>
        <begin position="857"/>
        <end position="878"/>
    </location>
</feature>
<keyword evidence="2" id="KW-0812">Transmembrane</keyword>
<gene>
    <name evidence="4" type="ORF">QR680_003826</name>
</gene>
<feature type="transmembrane region" description="Helical" evidence="2">
    <location>
        <begin position="385"/>
        <end position="405"/>
    </location>
</feature>
<organism evidence="4 5">
    <name type="scientific">Steinernema hermaphroditum</name>
    <dbReference type="NCBI Taxonomy" id="289476"/>
    <lineage>
        <taxon>Eukaryota</taxon>
        <taxon>Metazoa</taxon>
        <taxon>Ecdysozoa</taxon>
        <taxon>Nematoda</taxon>
        <taxon>Chromadorea</taxon>
        <taxon>Rhabditida</taxon>
        <taxon>Tylenchina</taxon>
        <taxon>Panagrolaimomorpha</taxon>
        <taxon>Strongyloidoidea</taxon>
        <taxon>Steinernematidae</taxon>
        <taxon>Steinernema</taxon>
    </lineage>
</organism>
<evidence type="ECO:0000256" key="1">
    <source>
        <dbReference type="SAM" id="Coils"/>
    </source>
</evidence>
<keyword evidence="2" id="KW-0472">Membrane</keyword>
<evidence type="ECO:0000313" key="4">
    <source>
        <dbReference type="EMBL" id="KAK0408200.1"/>
    </source>
</evidence>
<keyword evidence="1" id="KW-0175">Coiled coil</keyword>
<dbReference type="Proteomes" id="UP001175271">
    <property type="component" value="Unassembled WGS sequence"/>
</dbReference>
<evidence type="ECO:0000256" key="3">
    <source>
        <dbReference type="SAM" id="SignalP"/>
    </source>
</evidence>
<proteinExistence type="predicted"/>
<comment type="caution">
    <text evidence="4">The sequence shown here is derived from an EMBL/GenBank/DDBJ whole genome shotgun (WGS) entry which is preliminary data.</text>
</comment>
<sequence>MLPTVLCLLLFVVSLSLADGDSSNVILCADGAVPKKYDEHSDGFEHLSIEPVPECSREKIEELCRTAYPNVLHSRKLNDTVEVDENGKVIEYAKFHCQDYRRAPELKVPTGAWSDRLIASVKTGCMTEGDWVELAIEEHCDGKELLQHSTGEQCDNLEDKYMDFVFVCDSPKTNESSLLEPQLGNEFDLMHQYGNISQQLKKAIEMNSADVEILRSRLRSLKERMGNITLDVDMNDSIEMEALRSDIMWNFEPCMSRNFVFEIWKQCMIHFGLQRSYKLLNLAFGLVNNDTNLEDYKNDLRSSSFEDIDCSHAPTHMFPELKPLMDEFFLNYTKRHTYGVDPVELDFLSSPNVYETIVQKYEDIFDPKLVNRPVGPPASKPITTAFVSSIVSLVLVVGVASAALYGCSRRVKQYQIDDKDILVDMEAVPDGMKASNCLLLISILIILVSSIICQYIEPTYSYLEKQERKLIHTVACLQGAYPRYYNETSKRYELLQKRAENCGVNEISRLCRIAYKKMACGHDLKEEINGDDDPSGVVYGNTKQRKYKPTGMFLKKFKCEDPLGFPDWELHRNNTPEAWGDRLVIAEDEDPITGKEWLKHVENECGGHPIAYYYEGFCGELQNRHFEITFSCNRPKQEFPELKDPELEEAEASLHDNQFEILDKYGLLVQKKANAKRDNDMKTVELLNQKLRNLLEQAHSLVRRVHKMRAQNVNPGKTAEMIFSPTHTRIHSLLKTKEYYKARIHKFGLQRSKDLLKLAARRLEGATEKTSSLGTLVKYNIEEVESKFMDTYFPEVFDEMRLYYIEYCRNNTLGIDREFMVFLEQPQADVIIGGLYDEIFSENAIDRKYIRCDDSNYGGFIVALLIVAAVAVITVYRLRLHERFMPEKHRLEMTIYYNKADDDSEEGESCCIRAVENVYAMEPSSSNGYGDEESLGYVEMLLTPSLMRSLVWSSLLLIWAADVVYSERVVTVEISGESLTDECIMSGSSADIFLWLGTLDVNGFLTRLDGPVDANPKRSIDTGSLTAFQPLHIELEESEVEQCVEWGHDYCFPHADVLFIAYNGSMETHSMWTPAHFAVRIRYEYKGVQYDSTTDHPMTHECSAWMEEDTWYQIGPRYGQFLKIGEKPKVGQWIRDWI</sequence>
<accession>A0AA39LSY1</accession>
<evidence type="ECO:0000256" key="2">
    <source>
        <dbReference type="SAM" id="Phobius"/>
    </source>
</evidence>
<dbReference type="EMBL" id="JAUCMV010000003">
    <property type="protein sequence ID" value="KAK0408200.1"/>
    <property type="molecule type" value="Genomic_DNA"/>
</dbReference>
<reference evidence="4" key="1">
    <citation type="submission" date="2023-06" db="EMBL/GenBank/DDBJ databases">
        <title>Genomic analysis of the entomopathogenic nematode Steinernema hermaphroditum.</title>
        <authorList>
            <person name="Schwarz E.M."/>
            <person name="Heppert J.K."/>
            <person name="Baniya A."/>
            <person name="Schwartz H.T."/>
            <person name="Tan C.-H."/>
            <person name="Antoshechkin I."/>
            <person name="Sternberg P.W."/>
            <person name="Goodrich-Blair H."/>
            <person name="Dillman A.R."/>
        </authorList>
    </citation>
    <scope>NUCLEOTIDE SEQUENCE</scope>
    <source>
        <strain evidence="4">PS9179</strain>
        <tissue evidence="4">Whole animal</tissue>
    </source>
</reference>
<protein>
    <submittedName>
        <fullName evidence="4">Uncharacterized protein</fullName>
    </submittedName>
</protein>
<keyword evidence="2" id="KW-1133">Transmembrane helix</keyword>
<keyword evidence="3" id="KW-0732">Signal</keyword>
<name>A0AA39LSY1_9BILA</name>
<dbReference type="AlphaFoldDB" id="A0AA39LSY1"/>
<evidence type="ECO:0000313" key="5">
    <source>
        <dbReference type="Proteomes" id="UP001175271"/>
    </source>
</evidence>
<feature type="transmembrane region" description="Helical" evidence="2">
    <location>
        <begin position="437"/>
        <end position="457"/>
    </location>
</feature>
<keyword evidence="5" id="KW-1185">Reference proteome</keyword>